<sequence length="313" mass="34670">MYSGDLGLHIFFLVSGFLVTFSMERSGDIRQFLYSRALRIYPGLIVFVLLGAGVVGPLFTSVSLDEYFGSQDLRAFVRTNATASGYYPYLPGLFADSRFPNTLAGTLWTLWVEVRLYLLVALFGALGLLGKRGVAIGAILALAALCIAFPTYAPLLGGDPHNVRLAAFFAAGALLYLLRHHVPMRLDVLMLLVLFAWLSRHRPEYDLYFGVLIIYGSLLFAFSRKLTLPRGLDDYSFGIYLYGWPIQQLLFELVPGIGPYRMALLSIPLSIVAGALSWHLVEKRALQLRKRLGKRREVAAAEVASPSTSMPVP</sequence>
<feature type="transmembrane region" description="Helical" evidence="1">
    <location>
        <begin position="260"/>
        <end position="281"/>
    </location>
</feature>
<dbReference type="InterPro" id="IPR050879">
    <property type="entry name" value="Acyltransferase_3"/>
</dbReference>
<dbReference type="GO" id="GO:0016020">
    <property type="term" value="C:membrane"/>
    <property type="evidence" value="ECO:0007669"/>
    <property type="project" value="TreeGrafter"/>
</dbReference>
<dbReference type="PANTHER" id="PTHR23028">
    <property type="entry name" value="ACETYLTRANSFERASE"/>
    <property type="match status" value="1"/>
</dbReference>
<keyword evidence="1" id="KW-0812">Transmembrane</keyword>
<dbReference type="GO" id="GO:0000271">
    <property type="term" value="P:polysaccharide biosynthetic process"/>
    <property type="evidence" value="ECO:0007669"/>
    <property type="project" value="TreeGrafter"/>
</dbReference>
<dbReference type="GO" id="GO:0016747">
    <property type="term" value="F:acyltransferase activity, transferring groups other than amino-acyl groups"/>
    <property type="evidence" value="ECO:0007669"/>
    <property type="project" value="InterPro"/>
</dbReference>
<keyword evidence="1" id="KW-0472">Membrane</keyword>
<evidence type="ECO:0000313" key="3">
    <source>
        <dbReference type="EMBL" id="QQN49836.1"/>
    </source>
</evidence>
<feature type="transmembrane region" description="Helical" evidence="1">
    <location>
        <begin position="136"/>
        <end position="155"/>
    </location>
</feature>
<dbReference type="AlphaFoldDB" id="A0A9X7YQK8"/>
<feature type="domain" description="Acyltransferase 3" evidence="2">
    <location>
        <begin position="4"/>
        <end position="271"/>
    </location>
</feature>
<dbReference type="EMBL" id="CP067013">
    <property type="protein sequence ID" value="QQN49836.1"/>
    <property type="molecule type" value="Genomic_DNA"/>
</dbReference>
<organism evidence="3 4">
    <name type="scientific">Stutzerimonas balearica</name>
    <dbReference type="NCBI Taxonomy" id="74829"/>
    <lineage>
        <taxon>Bacteria</taxon>
        <taxon>Pseudomonadati</taxon>
        <taxon>Pseudomonadota</taxon>
        <taxon>Gammaproteobacteria</taxon>
        <taxon>Pseudomonadales</taxon>
        <taxon>Pseudomonadaceae</taxon>
        <taxon>Stutzerimonas</taxon>
    </lineage>
</organism>
<keyword evidence="3" id="KW-0808">Transferase</keyword>
<keyword evidence="3" id="KW-0012">Acyltransferase</keyword>
<keyword evidence="1" id="KW-1133">Transmembrane helix</keyword>
<reference evidence="3 4" key="1">
    <citation type="submission" date="2020-12" db="EMBL/GenBank/DDBJ databases">
        <title>FDA dAtabase for Regulatory Grade micrObial Sequences (FDA-ARGOS): Supporting development and validation of Infectious Disease Dx tests.</title>
        <authorList>
            <person name="Sproer C."/>
            <person name="Gronow S."/>
            <person name="Severitt S."/>
            <person name="Schroder I."/>
            <person name="Tallon L."/>
            <person name="Sadzewicz L."/>
            <person name="Zhao X."/>
            <person name="Boylan J."/>
            <person name="Ott S."/>
            <person name="Bowen H."/>
            <person name="Vavikolanu K."/>
            <person name="Mehta A."/>
            <person name="Aluvathingal J."/>
            <person name="Nadendla S."/>
            <person name="Lowell S."/>
            <person name="Myers T."/>
            <person name="Yan Y."/>
            <person name="Sichtig H."/>
        </authorList>
    </citation>
    <scope>NUCLEOTIDE SEQUENCE [LARGE SCALE GENOMIC DNA]</scope>
    <source>
        <strain evidence="3 4">FDAARGOS_1013</strain>
    </source>
</reference>
<feature type="transmembrane region" description="Helical" evidence="1">
    <location>
        <begin position="44"/>
        <end position="64"/>
    </location>
</feature>
<accession>A0A9X7YQK8</accession>
<evidence type="ECO:0000256" key="1">
    <source>
        <dbReference type="SAM" id="Phobius"/>
    </source>
</evidence>
<evidence type="ECO:0000313" key="4">
    <source>
        <dbReference type="Proteomes" id="UP000595933"/>
    </source>
</evidence>
<gene>
    <name evidence="3" type="ORF">I6H70_14920</name>
</gene>
<dbReference type="PANTHER" id="PTHR23028:SF53">
    <property type="entry name" value="ACYL_TRANSF_3 DOMAIN-CONTAINING PROTEIN"/>
    <property type="match status" value="1"/>
</dbReference>
<evidence type="ECO:0000259" key="2">
    <source>
        <dbReference type="Pfam" id="PF01757"/>
    </source>
</evidence>
<feature type="transmembrane region" description="Helical" evidence="1">
    <location>
        <begin position="185"/>
        <end position="201"/>
    </location>
</feature>
<feature type="transmembrane region" description="Helical" evidence="1">
    <location>
        <begin position="6"/>
        <end position="23"/>
    </location>
</feature>
<dbReference type="RefSeq" id="WP_200290639.1">
    <property type="nucleotide sequence ID" value="NZ_CP067013.1"/>
</dbReference>
<name>A0A9X7YQK8_9GAMM</name>
<protein>
    <submittedName>
        <fullName evidence="3">Acyltransferase</fullName>
    </submittedName>
</protein>
<dbReference type="Proteomes" id="UP000595933">
    <property type="component" value="Chromosome"/>
</dbReference>
<feature type="transmembrane region" description="Helical" evidence="1">
    <location>
        <begin position="108"/>
        <end position="129"/>
    </location>
</feature>
<dbReference type="Pfam" id="PF01757">
    <property type="entry name" value="Acyl_transf_3"/>
    <property type="match status" value="1"/>
</dbReference>
<feature type="transmembrane region" description="Helical" evidence="1">
    <location>
        <begin position="207"/>
        <end position="223"/>
    </location>
</feature>
<proteinExistence type="predicted"/>
<dbReference type="InterPro" id="IPR002656">
    <property type="entry name" value="Acyl_transf_3_dom"/>
</dbReference>